<organism evidence="1 2">
    <name type="scientific">Gymnopilus dilepis</name>
    <dbReference type="NCBI Taxonomy" id="231916"/>
    <lineage>
        <taxon>Eukaryota</taxon>
        <taxon>Fungi</taxon>
        <taxon>Dikarya</taxon>
        <taxon>Basidiomycota</taxon>
        <taxon>Agaricomycotina</taxon>
        <taxon>Agaricomycetes</taxon>
        <taxon>Agaricomycetidae</taxon>
        <taxon>Agaricales</taxon>
        <taxon>Agaricineae</taxon>
        <taxon>Hymenogastraceae</taxon>
        <taxon>Gymnopilus</taxon>
    </lineage>
</organism>
<gene>
    <name evidence="1" type="ORF">CVT26_003861</name>
</gene>
<dbReference type="AlphaFoldDB" id="A0A409YUZ3"/>
<evidence type="ECO:0000313" key="2">
    <source>
        <dbReference type="Proteomes" id="UP000284706"/>
    </source>
</evidence>
<protein>
    <submittedName>
        <fullName evidence="1">Uncharacterized protein</fullName>
    </submittedName>
</protein>
<keyword evidence="2" id="KW-1185">Reference proteome</keyword>
<evidence type="ECO:0000313" key="1">
    <source>
        <dbReference type="EMBL" id="PPR06836.1"/>
    </source>
</evidence>
<dbReference type="Proteomes" id="UP000284706">
    <property type="component" value="Unassembled WGS sequence"/>
</dbReference>
<dbReference type="EMBL" id="NHYE01000243">
    <property type="protein sequence ID" value="PPR06836.1"/>
    <property type="molecule type" value="Genomic_DNA"/>
</dbReference>
<reference evidence="1 2" key="1">
    <citation type="journal article" date="2018" name="Evol. Lett.">
        <title>Horizontal gene cluster transfer increased hallucinogenic mushroom diversity.</title>
        <authorList>
            <person name="Reynolds H.T."/>
            <person name="Vijayakumar V."/>
            <person name="Gluck-Thaler E."/>
            <person name="Korotkin H.B."/>
            <person name="Matheny P.B."/>
            <person name="Slot J.C."/>
        </authorList>
    </citation>
    <scope>NUCLEOTIDE SEQUENCE [LARGE SCALE GENOMIC DNA]</scope>
    <source>
        <strain evidence="1 2">SRW20</strain>
    </source>
</reference>
<accession>A0A409YUZ3</accession>
<sequence>MNKISEKSPHLKWSACWQGALLFLPACCCMGPPLCLVDYKLSLEVISSSEKIIAFRQVLSYRSSTCNAKFAPLTNGWYTGLSATSRAGGRNISPQLVKCFSSHTFPILERLEILPDTTCFAPWPLRGLDFLFTGAMPKLKHLAFKLNYDYIPYPMLSNITSFSLTANIFYGMPGLSLEKCLELLRAMPLLKDLQIFLPPDFHSDGDSDDDSDDEEEDDEDVVHLPQLRRFRLDSACVSCALLLPMISVPPGCSVQVYCMDSEFDDDYATVLKEVLRLARESALDATDKSLQINLRHNLITVIVDALNSSSGSSPDLHFFKFSTNVKRPPLKTRRELEHARATQLYFLFILVARSILCMELTRASEIALRVYTKLFAEVGTAPVFVSLLRACNSAQRLLLTGFHNEFMIPLLSHIIYGTGQNFKEVLFSDLELCASDPGEWDADLDDMLDPETWPLGTFDQPGLEYKGPLKVVNFLRTDFDIASAEGIQNLADVVCWKELQAIVQKHLRLAIFRDAKGRSSNYSGEVTMAHVMKRILGPKTKDSPASSEWLCKALAYDLEFE</sequence>
<proteinExistence type="predicted"/>
<dbReference type="InParanoid" id="A0A409YUZ3"/>
<comment type="caution">
    <text evidence="1">The sequence shown here is derived from an EMBL/GenBank/DDBJ whole genome shotgun (WGS) entry which is preliminary data.</text>
</comment>
<name>A0A409YUZ3_9AGAR</name>